<evidence type="ECO:0000313" key="4">
    <source>
        <dbReference type="Proteomes" id="UP000249417"/>
    </source>
</evidence>
<dbReference type="PANTHER" id="PTHR12049:SF7">
    <property type="entry name" value="PROTEIN ARGININE METHYLTRANSFERASE NDUFAF7, MITOCHONDRIAL"/>
    <property type="match status" value="1"/>
</dbReference>
<keyword evidence="2 3" id="KW-0808">Transferase</keyword>
<dbReference type="Pfam" id="PF02636">
    <property type="entry name" value="Methyltransf_28"/>
    <property type="match status" value="1"/>
</dbReference>
<reference evidence="3 4" key="1">
    <citation type="submission" date="2017-08" db="EMBL/GenBank/DDBJ databases">
        <title>Infants hospitalized years apart are colonized by the same room-sourced microbial strains.</title>
        <authorList>
            <person name="Brooks B."/>
            <person name="Olm M.R."/>
            <person name="Firek B.A."/>
            <person name="Baker R."/>
            <person name="Thomas B.C."/>
            <person name="Morowitz M.J."/>
            <person name="Banfield J.F."/>
        </authorList>
    </citation>
    <scope>NUCLEOTIDE SEQUENCE [LARGE SCALE GENOMIC DNA]</scope>
    <source>
        <strain evidence="3">S2_005_002_R2_29</strain>
    </source>
</reference>
<gene>
    <name evidence="3" type="ORF">DI551_11270</name>
</gene>
<dbReference type="InterPro" id="IPR029063">
    <property type="entry name" value="SAM-dependent_MTases_sf"/>
</dbReference>
<dbReference type="GO" id="GO:0032259">
    <property type="term" value="P:methylation"/>
    <property type="evidence" value="ECO:0007669"/>
    <property type="project" value="UniProtKB-KW"/>
</dbReference>
<dbReference type="Proteomes" id="UP000249417">
    <property type="component" value="Unassembled WGS sequence"/>
</dbReference>
<evidence type="ECO:0000313" key="3">
    <source>
        <dbReference type="EMBL" id="PZQ43883.1"/>
    </source>
</evidence>
<comment type="caution">
    <text evidence="3">The sequence shown here is derived from an EMBL/GenBank/DDBJ whole genome shotgun (WGS) entry which is preliminary data.</text>
</comment>
<dbReference type="EMBL" id="QFQB01000123">
    <property type="protein sequence ID" value="PZQ43883.1"/>
    <property type="molecule type" value="Genomic_DNA"/>
</dbReference>
<organism evidence="3 4">
    <name type="scientific">Micavibrio aeruginosavorus</name>
    <dbReference type="NCBI Taxonomy" id="349221"/>
    <lineage>
        <taxon>Bacteria</taxon>
        <taxon>Pseudomonadati</taxon>
        <taxon>Bdellovibrionota</taxon>
        <taxon>Bdellovibrionia</taxon>
        <taxon>Bdellovibrionales</taxon>
        <taxon>Pseudobdellovibrionaceae</taxon>
        <taxon>Micavibrio</taxon>
    </lineage>
</organism>
<name>A0A2W5PMV6_9BACT</name>
<evidence type="ECO:0000256" key="2">
    <source>
        <dbReference type="ARBA" id="ARBA00022679"/>
    </source>
</evidence>
<dbReference type="PANTHER" id="PTHR12049">
    <property type="entry name" value="PROTEIN ARGININE METHYLTRANSFERASE NDUFAF7, MITOCHONDRIAL"/>
    <property type="match status" value="1"/>
</dbReference>
<dbReference type="Gene3D" id="3.40.50.12710">
    <property type="match status" value="1"/>
</dbReference>
<dbReference type="GO" id="GO:0035243">
    <property type="term" value="F:protein-arginine omega-N symmetric methyltransferase activity"/>
    <property type="evidence" value="ECO:0007669"/>
    <property type="project" value="TreeGrafter"/>
</dbReference>
<protein>
    <submittedName>
        <fullName evidence="3">SAM-dependent methyltransferase</fullName>
    </submittedName>
</protein>
<keyword evidence="1 3" id="KW-0489">Methyltransferase</keyword>
<evidence type="ECO:0000256" key="1">
    <source>
        <dbReference type="ARBA" id="ARBA00022603"/>
    </source>
</evidence>
<dbReference type="InterPro" id="IPR038375">
    <property type="entry name" value="NDUFAF7_sf"/>
</dbReference>
<dbReference type="SUPFAM" id="SSF53335">
    <property type="entry name" value="S-adenosyl-L-methionine-dependent methyltransferases"/>
    <property type="match status" value="1"/>
</dbReference>
<accession>A0A2W5PMV6</accession>
<dbReference type="AlphaFoldDB" id="A0A2W5PMV6"/>
<sequence length="403" mass="44536">MSTPLLDILRRRIAQDGPMPLDEYMALCLGHPEHGYYMTRDPFGAAGDFTTAPEISQLFGEMIGVWAADLWIKMGSPAEFALVECGPGRGTLMADLMRATKHVPGFHKAAKIHLMEMSPTLRNAQSVMLADFETQWIDDLGSINPRLPVILIGNEFLDALPIQQFEYKDGRWWERVVGLDEDNSLLLGLGEAFQMPENMPSDTPKEGAIFETSRHLNQYLKCMDNLLINQNGVALFLDYGHFHTNFGDSLQAMRSHQFTEVLDLPGESDLTAHVDFENVARLARVDNLYVHGPIEQGTFLMNLGIDMRAKMLLHRLTEDQKQSSAHPDGCRMVAELSDSSGGSRGVGGVFQGDAKMGQGLTQCDLILGGLNRLIDTTQMGSLFKAICLVSDPKIIPAGFHASL</sequence>
<proteinExistence type="predicted"/>
<dbReference type="InterPro" id="IPR003788">
    <property type="entry name" value="NDUFAF7"/>
</dbReference>